<evidence type="ECO:0000313" key="10">
    <source>
        <dbReference type="EMBL" id="KMZ56733.1"/>
    </source>
</evidence>
<keyword evidence="6 9" id="KW-0418">Kinase</keyword>
<dbReference type="GO" id="GO:0046316">
    <property type="term" value="F:gluconokinase activity"/>
    <property type="evidence" value="ECO:0000318"/>
    <property type="project" value="GO_Central"/>
</dbReference>
<keyword evidence="11" id="KW-1185">Reference proteome</keyword>
<dbReference type="EC" id="2.7.1.12" evidence="3 9"/>
<reference evidence="11" key="1">
    <citation type="journal article" date="2016" name="Nature">
        <title>The genome of the seagrass Zostera marina reveals angiosperm adaptation to the sea.</title>
        <authorList>
            <person name="Olsen J.L."/>
            <person name="Rouze P."/>
            <person name="Verhelst B."/>
            <person name="Lin Y.-C."/>
            <person name="Bayer T."/>
            <person name="Collen J."/>
            <person name="Dattolo E."/>
            <person name="De Paoli E."/>
            <person name="Dittami S."/>
            <person name="Maumus F."/>
            <person name="Michel G."/>
            <person name="Kersting A."/>
            <person name="Lauritano C."/>
            <person name="Lohaus R."/>
            <person name="Toepel M."/>
            <person name="Tonon T."/>
            <person name="Vanneste K."/>
            <person name="Amirebrahimi M."/>
            <person name="Brakel J."/>
            <person name="Bostroem C."/>
            <person name="Chovatia M."/>
            <person name="Grimwood J."/>
            <person name="Jenkins J.W."/>
            <person name="Jueterbock A."/>
            <person name="Mraz A."/>
            <person name="Stam W.T."/>
            <person name="Tice H."/>
            <person name="Bornberg-Bauer E."/>
            <person name="Green P.J."/>
            <person name="Pearson G.A."/>
            <person name="Procaccini G."/>
            <person name="Duarte C.M."/>
            <person name="Schmutz J."/>
            <person name="Reusch T.B.H."/>
            <person name="Van de Peer Y."/>
        </authorList>
    </citation>
    <scope>NUCLEOTIDE SEQUENCE [LARGE SCALE GENOMIC DNA]</scope>
    <source>
        <strain evidence="11">cv. Finnish</strain>
    </source>
</reference>
<keyword evidence="5 9" id="KW-0547">Nucleotide-binding</keyword>
<comment type="pathway">
    <text evidence="1 9">Carbohydrate acid metabolism; D-gluconate degradation.</text>
</comment>
<accession>A0A0K9NJE1</accession>
<evidence type="ECO:0000256" key="4">
    <source>
        <dbReference type="ARBA" id="ARBA00022679"/>
    </source>
</evidence>
<evidence type="ECO:0000256" key="5">
    <source>
        <dbReference type="ARBA" id="ARBA00022741"/>
    </source>
</evidence>
<dbReference type="InterPro" id="IPR027417">
    <property type="entry name" value="P-loop_NTPase"/>
</dbReference>
<dbReference type="Proteomes" id="UP000036987">
    <property type="component" value="Unassembled WGS sequence"/>
</dbReference>
<evidence type="ECO:0000256" key="9">
    <source>
        <dbReference type="RuleBase" id="RU363066"/>
    </source>
</evidence>
<sequence length="189" mass="21102">MESDKISGCAVVIMGVSGSGKSTVGKVVAGELPDCIFLEGDDFHSKQNKAKMGSNIPLSDEDRIPWLESLRDATRELIGAGRIVVLACSALTIRYREILREADEGYERKENDYGRCKVKFVCLETDKRLIAERIEKRSTEGYHFMSPALLQSQLDLMEIDEEEGIVKIDNTESDLGCIVDRILDLVKQT</sequence>
<dbReference type="UniPathway" id="UPA00792"/>
<comment type="caution">
    <text evidence="10">The sequence shown here is derived from an EMBL/GenBank/DDBJ whole genome shotgun (WGS) entry which is preliminary data.</text>
</comment>
<dbReference type="OrthoDB" id="275177at2759"/>
<dbReference type="Gene3D" id="3.40.50.300">
    <property type="entry name" value="P-loop containing nucleotide triphosphate hydrolases"/>
    <property type="match status" value="1"/>
</dbReference>
<gene>
    <name evidence="10" type="ORF">ZOSMA_920G00010</name>
</gene>
<dbReference type="AlphaFoldDB" id="A0A0K9NJE1"/>
<comment type="catalytic activity">
    <reaction evidence="8 9">
        <text>D-gluconate + ATP = 6-phospho-D-gluconate + ADP + H(+)</text>
        <dbReference type="Rhea" id="RHEA:19433"/>
        <dbReference type="ChEBI" id="CHEBI:15378"/>
        <dbReference type="ChEBI" id="CHEBI:18391"/>
        <dbReference type="ChEBI" id="CHEBI:30616"/>
        <dbReference type="ChEBI" id="CHEBI:58759"/>
        <dbReference type="ChEBI" id="CHEBI:456216"/>
        <dbReference type="EC" id="2.7.1.12"/>
    </reaction>
</comment>
<dbReference type="EMBL" id="LFYR01002139">
    <property type="protein sequence ID" value="KMZ56733.1"/>
    <property type="molecule type" value="Genomic_DNA"/>
</dbReference>
<protein>
    <recommendedName>
        <fullName evidence="3 9">Gluconokinase</fullName>
        <ecNumber evidence="3 9">2.7.1.12</ecNumber>
    </recommendedName>
</protein>
<evidence type="ECO:0000256" key="2">
    <source>
        <dbReference type="ARBA" id="ARBA00008420"/>
    </source>
</evidence>
<dbReference type="Pfam" id="PF13671">
    <property type="entry name" value="AAA_33"/>
    <property type="match status" value="1"/>
</dbReference>
<dbReference type="OMA" id="YEGDDYH"/>
<name>A0A0K9NJE1_ZOSMR</name>
<dbReference type="PANTHER" id="PTHR43442">
    <property type="entry name" value="GLUCONOKINASE-RELATED"/>
    <property type="match status" value="1"/>
</dbReference>
<organism evidence="10 11">
    <name type="scientific">Zostera marina</name>
    <name type="common">Eelgrass</name>
    <dbReference type="NCBI Taxonomy" id="29655"/>
    <lineage>
        <taxon>Eukaryota</taxon>
        <taxon>Viridiplantae</taxon>
        <taxon>Streptophyta</taxon>
        <taxon>Embryophyta</taxon>
        <taxon>Tracheophyta</taxon>
        <taxon>Spermatophyta</taxon>
        <taxon>Magnoliopsida</taxon>
        <taxon>Liliopsida</taxon>
        <taxon>Zosteraceae</taxon>
        <taxon>Zostera</taxon>
    </lineage>
</organism>
<dbReference type="NCBIfam" id="TIGR01313">
    <property type="entry name" value="therm_gnt_kin"/>
    <property type="match status" value="1"/>
</dbReference>
<dbReference type="SUPFAM" id="SSF52540">
    <property type="entry name" value="P-loop containing nucleoside triphosphate hydrolases"/>
    <property type="match status" value="1"/>
</dbReference>
<dbReference type="CDD" id="cd02021">
    <property type="entry name" value="GntK"/>
    <property type="match status" value="1"/>
</dbReference>
<evidence type="ECO:0000256" key="1">
    <source>
        <dbReference type="ARBA" id="ARBA00004875"/>
    </source>
</evidence>
<evidence type="ECO:0000313" key="11">
    <source>
        <dbReference type="Proteomes" id="UP000036987"/>
    </source>
</evidence>
<dbReference type="STRING" id="29655.A0A0K9NJE1"/>
<evidence type="ECO:0000256" key="6">
    <source>
        <dbReference type="ARBA" id="ARBA00022777"/>
    </source>
</evidence>
<evidence type="ECO:0000256" key="3">
    <source>
        <dbReference type="ARBA" id="ARBA00012054"/>
    </source>
</evidence>
<dbReference type="FunFam" id="3.40.50.300:FF:000522">
    <property type="entry name" value="Gluconokinase"/>
    <property type="match status" value="1"/>
</dbReference>
<dbReference type="PANTHER" id="PTHR43442:SF3">
    <property type="entry name" value="GLUCONOKINASE-RELATED"/>
    <property type="match status" value="1"/>
</dbReference>
<comment type="similarity">
    <text evidence="2 9">Belongs to the gluconokinase GntK/GntV family.</text>
</comment>
<dbReference type="GO" id="GO:0005975">
    <property type="term" value="P:carbohydrate metabolic process"/>
    <property type="evidence" value="ECO:0007669"/>
    <property type="project" value="InterPro"/>
</dbReference>
<dbReference type="GO" id="GO:0005524">
    <property type="term" value="F:ATP binding"/>
    <property type="evidence" value="ECO:0007669"/>
    <property type="project" value="UniProtKB-KW"/>
</dbReference>
<evidence type="ECO:0000256" key="8">
    <source>
        <dbReference type="ARBA" id="ARBA00048090"/>
    </source>
</evidence>
<keyword evidence="7 9" id="KW-0067">ATP-binding</keyword>
<proteinExistence type="inferred from homology"/>
<keyword evidence="4 9" id="KW-0808">Transferase</keyword>
<evidence type="ECO:0000256" key="7">
    <source>
        <dbReference type="ARBA" id="ARBA00022840"/>
    </source>
</evidence>
<dbReference type="InterPro" id="IPR006001">
    <property type="entry name" value="Therm_gnt_kin"/>
</dbReference>